<proteinExistence type="predicted"/>
<organism evidence="2 3">
    <name type="scientific">Halarcobacter ebronensis</name>
    <dbReference type="NCBI Taxonomy" id="1462615"/>
    <lineage>
        <taxon>Bacteria</taxon>
        <taxon>Pseudomonadati</taxon>
        <taxon>Campylobacterota</taxon>
        <taxon>Epsilonproteobacteria</taxon>
        <taxon>Campylobacterales</taxon>
        <taxon>Arcobacteraceae</taxon>
        <taxon>Halarcobacter</taxon>
    </lineage>
</organism>
<dbReference type="AlphaFoldDB" id="A0A4V1LRT7"/>
<evidence type="ECO:0000313" key="2">
    <source>
        <dbReference type="EMBL" id="RXJ69338.1"/>
    </source>
</evidence>
<feature type="transmembrane region" description="Helical" evidence="1">
    <location>
        <begin position="91"/>
        <end position="110"/>
    </location>
</feature>
<evidence type="ECO:0000313" key="3">
    <source>
        <dbReference type="Proteomes" id="UP000290172"/>
    </source>
</evidence>
<comment type="caution">
    <text evidence="2">The sequence shown here is derived from an EMBL/GenBank/DDBJ whole genome shotgun (WGS) entry which is preliminary data.</text>
</comment>
<dbReference type="EMBL" id="PDKJ01000003">
    <property type="protein sequence ID" value="RXJ69338.1"/>
    <property type="molecule type" value="Genomic_DNA"/>
</dbReference>
<dbReference type="Proteomes" id="UP000290172">
    <property type="component" value="Unassembled WGS sequence"/>
</dbReference>
<name>A0A4V1LRT7_9BACT</name>
<protein>
    <submittedName>
        <fullName evidence="2">Uncharacterized protein</fullName>
    </submittedName>
</protein>
<reference evidence="2 3" key="1">
    <citation type="submission" date="2017-10" db="EMBL/GenBank/DDBJ databases">
        <title>Genomics of the genus Arcobacter.</title>
        <authorList>
            <person name="Perez-Cataluna A."/>
            <person name="Figueras M.J."/>
        </authorList>
    </citation>
    <scope>NUCLEOTIDE SEQUENCE [LARGE SCALE GENOMIC DNA]</scope>
    <source>
        <strain evidence="2 3">CECT 8993</strain>
    </source>
</reference>
<sequence>MEEIKDKELIHYKWVLNRIQTIKYLIVTTILALLAYTGSSIDITNDLLSLAILSIASIFLLISLYLSGKDAGAAIFYVEQSQEGISKESRVIMYALIFISTILIFIAKILNTLEMITSNNAMMR</sequence>
<feature type="transmembrane region" description="Helical" evidence="1">
    <location>
        <begin position="21"/>
        <end position="41"/>
    </location>
</feature>
<keyword evidence="1" id="KW-0472">Membrane</keyword>
<evidence type="ECO:0000256" key="1">
    <source>
        <dbReference type="SAM" id="Phobius"/>
    </source>
</evidence>
<gene>
    <name evidence="2" type="ORF">CRV08_04860</name>
</gene>
<keyword evidence="1" id="KW-1133">Transmembrane helix</keyword>
<keyword evidence="1" id="KW-0812">Transmembrane</keyword>
<accession>A0A4V1LRT7</accession>
<feature type="transmembrane region" description="Helical" evidence="1">
    <location>
        <begin position="47"/>
        <end position="66"/>
    </location>
</feature>
<dbReference type="RefSeq" id="WP_128979632.1">
    <property type="nucleotide sequence ID" value="NZ_PDKJ01000003.1"/>
</dbReference>